<reference evidence="3 4" key="1">
    <citation type="submission" date="2020-08" db="EMBL/GenBank/DDBJ databases">
        <title>Genomic Encyclopedia of Type Strains, Phase IV (KMG-IV): sequencing the most valuable type-strain genomes for metagenomic binning, comparative biology and taxonomic classification.</title>
        <authorList>
            <person name="Goeker M."/>
        </authorList>
    </citation>
    <scope>NUCLEOTIDE SEQUENCE [LARGE SCALE GENOMIC DNA]</scope>
    <source>
        <strain evidence="3 4">DSM 24163</strain>
    </source>
</reference>
<dbReference type="CDD" id="cd07341">
    <property type="entry name" value="M56_BlaR1_MecR1_like"/>
    <property type="match status" value="1"/>
</dbReference>
<keyword evidence="1" id="KW-0472">Membrane</keyword>
<name>A0A7W8D4N0_9GAMM</name>
<keyword evidence="1" id="KW-0812">Transmembrane</keyword>
<organism evidence="3 4">
    <name type="scientific">Chiayiivirga flava</name>
    <dbReference type="NCBI Taxonomy" id="659595"/>
    <lineage>
        <taxon>Bacteria</taxon>
        <taxon>Pseudomonadati</taxon>
        <taxon>Pseudomonadota</taxon>
        <taxon>Gammaproteobacteria</taxon>
        <taxon>Lysobacterales</taxon>
        <taxon>Lysobacteraceae</taxon>
        <taxon>Chiayiivirga</taxon>
    </lineage>
</organism>
<dbReference type="Proteomes" id="UP000521199">
    <property type="component" value="Unassembled WGS sequence"/>
</dbReference>
<dbReference type="Pfam" id="PF05569">
    <property type="entry name" value="Peptidase_M56"/>
    <property type="match status" value="1"/>
</dbReference>
<proteinExistence type="predicted"/>
<evidence type="ECO:0000259" key="2">
    <source>
        <dbReference type="Pfam" id="PF05569"/>
    </source>
</evidence>
<evidence type="ECO:0000313" key="4">
    <source>
        <dbReference type="Proteomes" id="UP000521199"/>
    </source>
</evidence>
<evidence type="ECO:0000313" key="3">
    <source>
        <dbReference type="EMBL" id="MBB5207462.1"/>
    </source>
</evidence>
<accession>A0A7W8D4N0</accession>
<dbReference type="AlphaFoldDB" id="A0A7W8D4N0"/>
<sequence>MTALDPLASALATLALHATVLTGAVWLAERGGLLRNPGWLELAWRGALFGALLSTAVAVLPRDAAPASPAAMRADAAPTAVAPPDLPLRLAAADASVAAGQPAPTATRDAPRRVAAQLAGGVIAVWLAGMTAAALVLLRQLVALRALRRHTRRTARAAALSLQHAARALAERFGVAAPDLFVDDTVASPMLLCTRRLLLAPWCERAAPQQQYALLAHEFAHLQRGDLRWRIAHRIALLPLWFHPLAHVACRRLDALAEDACDARATACVGDGRALAECLAACLRSPPRRAPRHNALAVAMAGERGAVVRRVHRLLENTMPTEPLPAYRLRLAVALGLAVLVLLPGIAITTQAAGSRTSTNVQIDSDDGRERLSYTSKRAGHALSVKMDGRIEFADDESDVVAMDDDAGLSIEETVDGVTREISFDSKGGTIERDYRVDDDAHALDAEGRAWLARTLPAVFRETGIHAQARGTRLLAAGGPDALLDEIDKIASDHARRRYLDVLFGNARLDDAQLDRAVAQAATIESDFELRHALQAAFTTQTLSDAALAALLRAGSAIESDFESAELLVALGASHRPLDGNALAAWTQMRGNIDSAFEQRRVLEALLDGNAGPAELALVLDGARGIDGDFEKGQVLERSAPLLRGAPDAIAAYLRAADTIDGSFERSQALLALLQHETLDVTGATAALDTIAGIDGDFEMARTLEALAQVMPSDATVIARYRAVAADLGDFERKSAEAALGRTVRVY</sequence>
<feature type="transmembrane region" description="Helical" evidence="1">
    <location>
        <begin position="114"/>
        <end position="138"/>
    </location>
</feature>
<dbReference type="RefSeq" id="WP_183960018.1">
    <property type="nucleotide sequence ID" value="NZ_JACHHP010000002.1"/>
</dbReference>
<evidence type="ECO:0000256" key="1">
    <source>
        <dbReference type="SAM" id="Phobius"/>
    </source>
</evidence>
<keyword evidence="1" id="KW-1133">Transmembrane helix</keyword>
<dbReference type="EMBL" id="JACHHP010000002">
    <property type="protein sequence ID" value="MBB5207462.1"/>
    <property type="molecule type" value="Genomic_DNA"/>
</dbReference>
<dbReference type="PANTHER" id="PTHR34978:SF3">
    <property type="entry name" value="SLR0241 PROTEIN"/>
    <property type="match status" value="1"/>
</dbReference>
<keyword evidence="4" id="KW-1185">Reference proteome</keyword>
<dbReference type="PANTHER" id="PTHR34978">
    <property type="entry name" value="POSSIBLE SENSOR-TRANSDUCER PROTEIN BLAR"/>
    <property type="match status" value="1"/>
</dbReference>
<dbReference type="InterPro" id="IPR052173">
    <property type="entry name" value="Beta-lactam_resp_regulator"/>
</dbReference>
<protein>
    <submittedName>
        <fullName evidence="3">Beta-lactamase regulating signal transducer with metallopeptidase domain</fullName>
    </submittedName>
</protein>
<feature type="transmembrane region" description="Helical" evidence="1">
    <location>
        <begin position="6"/>
        <end position="27"/>
    </location>
</feature>
<comment type="caution">
    <text evidence="3">The sequence shown here is derived from an EMBL/GenBank/DDBJ whole genome shotgun (WGS) entry which is preliminary data.</text>
</comment>
<feature type="domain" description="Peptidase M56" evidence="2">
    <location>
        <begin position="101"/>
        <end position="311"/>
    </location>
</feature>
<feature type="transmembrane region" description="Helical" evidence="1">
    <location>
        <begin position="329"/>
        <end position="348"/>
    </location>
</feature>
<dbReference type="InterPro" id="IPR008756">
    <property type="entry name" value="Peptidase_M56"/>
</dbReference>
<gene>
    <name evidence="3" type="ORF">HNQ52_000991</name>
</gene>